<dbReference type="EMBL" id="BPQH01000020">
    <property type="protein sequence ID" value="GJD52612.1"/>
    <property type="molecule type" value="Genomic_DNA"/>
</dbReference>
<dbReference type="InterPro" id="IPR046346">
    <property type="entry name" value="Aminoacid_DH-like_N_sf"/>
</dbReference>
<dbReference type="InterPro" id="IPR041121">
    <property type="entry name" value="SDH_C"/>
</dbReference>
<sequence length="289" mass="29941">MTPPPKAFVVGHPIAHSRSPLIHGHWLAAHGLPGTYERLDIPPEDFPDFVRGLAAAGWAGGNVTLPHKEAAFRLAEVATPRAARIGAVNTLWFDRAGRLHGDNTDAPGFLAHLDASLGAGWPEATGTAAGRTALVLGAGGAARAVVVGLLERGLPRVQVANRSDGRARALGGLDPARVEVLAWDALARGDRLARAGLLVNTTSLGMAGHPPLALDLAPLPPEAAVADIVYVPLETPLLAAARARGLAAVDGLGMLLHQAVPGFARWFGATPEVTPSLRALVVADIEGRR</sequence>
<evidence type="ECO:0000259" key="5">
    <source>
        <dbReference type="Pfam" id="PF08501"/>
    </source>
</evidence>
<comment type="caution">
    <text evidence="4">Lacks conserved residue(s) required for the propagation of feature annotation.</text>
</comment>
<dbReference type="PANTHER" id="PTHR21089:SF1">
    <property type="entry name" value="BIFUNCTIONAL 3-DEHYDROQUINATE DEHYDRATASE_SHIKIMATE DEHYDROGENASE, CHLOROPLASTIC"/>
    <property type="match status" value="1"/>
</dbReference>
<evidence type="ECO:0000256" key="3">
    <source>
        <dbReference type="ARBA" id="ARBA00023141"/>
    </source>
</evidence>
<dbReference type="Gene3D" id="3.40.50.720">
    <property type="entry name" value="NAD(P)-binding Rossmann-like Domain"/>
    <property type="match status" value="1"/>
</dbReference>
<dbReference type="CDD" id="cd01065">
    <property type="entry name" value="NAD_bind_Shikimate_DH"/>
    <property type="match status" value="1"/>
</dbReference>
<comment type="similarity">
    <text evidence="4">Belongs to the shikimate dehydrogenase family.</text>
</comment>
<accession>A0ABQ4R798</accession>
<keyword evidence="8" id="KW-1185">Reference proteome</keyword>
<evidence type="ECO:0000313" key="7">
    <source>
        <dbReference type="EMBL" id="GJD52612.1"/>
    </source>
</evidence>
<keyword evidence="3 4" id="KW-0057">Aromatic amino acid biosynthesis</keyword>
<dbReference type="Pfam" id="PF08501">
    <property type="entry name" value="Shikimate_dh_N"/>
    <property type="match status" value="1"/>
</dbReference>
<feature type="binding site" evidence="4">
    <location>
        <position position="89"/>
    </location>
    <ligand>
        <name>shikimate</name>
        <dbReference type="ChEBI" id="CHEBI:36208"/>
    </ligand>
</feature>
<dbReference type="SUPFAM" id="SSF51735">
    <property type="entry name" value="NAD(P)-binding Rossmann-fold domains"/>
    <property type="match status" value="1"/>
</dbReference>
<keyword evidence="4" id="KW-0521">NADP</keyword>
<evidence type="ECO:0000313" key="8">
    <source>
        <dbReference type="Proteomes" id="UP001055167"/>
    </source>
</evidence>
<feature type="active site" description="Proton acceptor" evidence="4">
    <location>
        <position position="68"/>
    </location>
</feature>
<feature type="binding site" evidence="4">
    <location>
        <position position="258"/>
    </location>
    <ligand>
        <name>shikimate</name>
        <dbReference type="ChEBI" id="CHEBI:36208"/>
    </ligand>
</feature>
<evidence type="ECO:0000259" key="6">
    <source>
        <dbReference type="Pfam" id="PF18317"/>
    </source>
</evidence>
<keyword evidence="2 4" id="KW-0560">Oxidoreductase</keyword>
<comment type="caution">
    <text evidence="7">The sequence shown here is derived from an EMBL/GenBank/DDBJ whole genome shotgun (WGS) entry which is preliminary data.</text>
</comment>
<dbReference type="InterPro" id="IPR022893">
    <property type="entry name" value="Shikimate_DH_fam"/>
</dbReference>
<evidence type="ECO:0000256" key="2">
    <source>
        <dbReference type="ARBA" id="ARBA00023002"/>
    </source>
</evidence>
<feature type="binding site" evidence="4">
    <location>
        <begin position="17"/>
        <end position="19"/>
    </location>
    <ligand>
        <name>shikimate</name>
        <dbReference type="ChEBI" id="CHEBI:36208"/>
    </ligand>
</feature>
<dbReference type="RefSeq" id="WP_128564320.1">
    <property type="nucleotide sequence ID" value="NZ_BPQH01000020.1"/>
</dbReference>
<dbReference type="NCBIfam" id="NF001312">
    <property type="entry name" value="PRK00258.1-4"/>
    <property type="match status" value="1"/>
</dbReference>
<feature type="binding site" evidence="4">
    <location>
        <position position="230"/>
    </location>
    <ligand>
        <name>shikimate</name>
        <dbReference type="ChEBI" id="CHEBI:36208"/>
    </ligand>
</feature>
<dbReference type="Proteomes" id="UP001055167">
    <property type="component" value="Unassembled WGS sequence"/>
</dbReference>
<name>A0ABQ4R798_9HYPH</name>
<feature type="domain" description="SDH C-terminal" evidence="6">
    <location>
        <begin position="251"/>
        <end position="274"/>
    </location>
</feature>
<dbReference type="SUPFAM" id="SSF53223">
    <property type="entry name" value="Aminoacid dehydrogenase-like, N-terminal domain"/>
    <property type="match status" value="1"/>
</dbReference>
<dbReference type="Pfam" id="PF18317">
    <property type="entry name" value="SDH_C"/>
    <property type="match status" value="1"/>
</dbReference>
<reference evidence="7" key="2">
    <citation type="submission" date="2021-08" db="EMBL/GenBank/DDBJ databases">
        <authorList>
            <person name="Tani A."/>
            <person name="Ola A."/>
            <person name="Ogura Y."/>
            <person name="Katsura K."/>
            <person name="Hayashi T."/>
        </authorList>
    </citation>
    <scope>NUCLEOTIDE SEQUENCE</scope>
    <source>
        <strain evidence="7">KCTC 52305</strain>
    </source>
</reference>
<feature type="domain" description="Shikimate dehydrogenase substrate binding N-terminal" evidence="5">
    <location>
        <begin position="9"/>
        <end position="91"/>
    </location>
</feature>
<organism evidence="7 8">
    <name type="scientific">Methylobacterium crusticola</name>
    <dbReference type="NCBI Taxonomy" id="1697972"/>
    <lineage>
        <taxon>Bacteria</taxon>
        <taxon>Pseudomonadati</taxon>
        <taxon>Pseudomonadota</taxon>
        <taxon>Alphaproteobacteria</taxon>
        <taxon>Hyphomicrobiales</taxon>
        <taxon>Methylobacteriaceae</taxon>
        <taxon>Methylobacterium</taxon>
    </lineage>
</organism>
<reference evidence="7" key="1">
    <citation type="journal article" date="2021" name="Front. Microbiol.">
        <title>Comprehensive Comparative Genomics and Phenotyping of Methylobacterium Species.</title>
        <authorList>
            <person name="Alessa O."/>
            <person name="Ogura Y."/>
            <person name="Fujitani Y."/>
            <person name="Takami H."/>
            <person name="Hayashi T."/>
            <person name="Sahin N."/>
            <person name="Tani A."/>
        </authorList>
    </citation>
    <scope>NUCLEOTIDE SEQUENCE</scope>
    <source>
        <strain evidence="7">KCTC 52305</strain>
    </source>
</reference>
<dbReference type="PANTHER" id="PTHR21089">
    <property type="entry name" value="SHIKIMATE DEHYDROGENASE"/>
    <property type="match status" value="1"/>
</dbReference>
<gene>
    <name evidence="7" type="primary">aroE_2</name>
    <name evidence="4" type="synonym">aroE</name>
    <name evidence="7" type="ORF">OPKNFCMD_5378</name>
</gene>
<comment type="catalytic activity">
    <reaction evidence="4">
        <text>shikimate + NADP(+) = 3-dehydroshikimate + NADPH + H(+)</text>
        <dbReference type="Rhea" id="RHEA:17737"/>
        <dbReference type="ChEBI" id="CHEBI:15378"/>
        <dbReference type="ChEBI" id="CHEBI:16630"/>
        <dbReference type="ChEBI" id="CHEBI:36208"/>
        <dbReference type="ChEBI" id="CHEBI:57783"/>
        <dbReference type="ChEBI" id="CHEBI:58349"/>
        <dbReference type="EC" id="1.1.1.25"/>
    </reaction>
</comment>
<evidence type="ECO:0000256" key="1">
    <source>
        <dbReference type="ARBA" id="ARBA00004871"/>
    </source>
</evidence>
<comment type="function">
    <text evidence="4">Involved in the biosynthesis of the chorismate, which leads to the biosynthesis of aromatic amino acids. Catalyzes the reversible NADPH linked reduction of 3-dehydroshikimate (DHSA) to yield shikimate (SA).</text>
</comment>
<feature type="binding site" evidence="4">
    <location>
        <position position="105"/>
    </location>
    <ligand>
        <name>shikimate</name>
        <dbReference type="ChEBI" id="CHEBI:36208"/>
    </ligand>
</feature>
<dbReference type="InterPro" id="IPR013708">
    <property type="entry name" value="Shikimate_DH-bd_N"/>
</dbReference>
<proteinExistence type="inferred from homology"/>
<dbReference type="EC" id="1.1.1.25" evidence="4"/>
<feature type="binding site" evidence="4">
    <location>
        <position position="64"/>
    </location>
    <ligand>
        <name>shikimate</name>
        <dbReference type="ChEBI" id="CHEBI:36208"/>
    </ligand>
</feature>
<feature type="binding site" evidence="4">
    <location>
        <position position="228"/>
    </location>
    <ligand>
        <name>NADP(+)</name>
        <dbReference type="ChEBI" id="CHEBI:58349"/>
    </ligand>
</feature>
<keyword evidence="4" id="KW-0028">Amino-acid biosynthesis</keyword>
<comment type="subunit">
    <text evidence="4">Homodimer.</text>
</comment>
<feature type="binding site" evidence="4">
    <location>
        <begin position="137"/>
        <end position="141"/>
    </location>
    <ligand>
        <name>NADP(+)</name>
        <dbReference type="ChEBI" id="CHEBI:58349"/>
    </ligand>
</feature>
<feature type="binding site" evidence="4">
    <location>
        <position position="251"/>
    </location>
    <ligand>
        <name>NADP(+)</name>
        <dbReference type="ChEBI" id="CHEBI:58349"/>
    </ligand>
</feature>
<protein>
    <recommendedName>
        <fullName evidence="4">Shikimate dehydrogenase (NADP(+))</fullName>
        <shortName evidence="4">SDH</shortName>
        <ecNumber evidence="4">1.1.1.25</ecNumber>
    </recommendedName>
</protein>
<evidence type="ECO:0000256" key="4">
    <source>
        <dbReference type="HAMAP-Rule" id="MF_00222"/>
    </source>
</evidence>
<dbReference type="InterPro" id="IPR036291">
    <property type="entry name" value="NAD(P)-bd_dom_sf"/>
</dbReference>
<comment type="pathway">
    <text evidence="1 4">Metabolic intermediate biosynthesis; chorismate biosynthesis; chorismate from D-erythrose 4-phosphate and phosphoenolpyruvate: step 4/7.</text>
</comment>
<dbReference type="Gene3D" id="3.40.50.10860">
    <property type="entry name" value="Leucine Dehydrogenase, chain A, domain 1"/>
    <property type="match status" value="1"/>
</dbReference>
<dbReference type="HAMAP" id="MF_00222">
    <property type="entry name" value="Shikimate_DH_AroE"/>
    <property type="match status" value="1"/>
</dbReference>